<dbReference type="EMBL" id="BARW01009731">
    <property type="protein sequence ID" value="GAI83983.1"/>
    <property type="molecule type" value="Genomic_DNA"/>
</dbReference>
<comment type="caution">
    <text evidence="1">The sequence shown here is derived from an EMBL/GenBank/DDBJ whole genome shotgun (WGS) entry which is preliminary data.</text>
</comment>
<accession>X1RTL9</accession>
<organism evidence="1">
    <name type="scientific">marine sediment metagenome</name>
    <dbReference type="NCBI Taxonomy" id="412755"/>
    <lineage>
        <taxon>unclassified sequences</taxon>
        <taxon>metagenomes</taxon>
        <taxon>ecological metagenomes</taxon>
    </lineage>
</organism>
<dbReference type="AlphaFoldDB" id="X1RTL9"/>
<proteinExistence type="predicted"/>
<name>X1RTL9_9ZZZZ</name>
<reference evidence="1" key="1">
    <citation type="journal article" date="2014" name="Front. Microbiol.">
        <title>High frequency of phylogenetically diverse reductive dehalogenase-homologous genes in deep subseafloor sedimentary metagenomes.</title>
        <authorList>
            <person name="Kawai M."/>
            <person name="Futagami T."/>
            <person name="Toyoda A."/>
            <person name="Takaki Y."/>
            <person name="Nishi S."/>
            <person name="Hori S."/>
            <person name="Arai W."/>
            <person name="Tsubouchi T."/>
            <person name="Morono Y."/>
            <person name="Uchiyama I."/>
            <person name="Ito T."/>
            <person name="Fujiyama A."/>
            <person name="Inagaki F."/>
            <person name="Takami H."/>
        </authorList>
    </citation>
    <scope>NUCLEOTIDE SEQUENCE</scope>
    <source>
        <strain evidence="1">Expedition CK06-06</strain>
    </source>
</reference>
<protein>
    <submittedName>
        <fullName evidence="1">Uncharacterized protein</fullName>
    </submittedName>
</protein>
<evidence type="ECO:0000313" key="1">
    <source>
        <dbReference type="EMBL" id="GAI83983.1"/>
    </source>
</evidence>
<feature type="non-terminal residue" evidence="1">
    <location>
        <position position="1"/>
    </location>
</feature>
<feature type="non-terminal residue" evidence="1">
    <location>
        <position position="300"/>
    </location>
</feature>
<sequence length="300" mass="34044">SDQLTSLNLKQAQALQFFDTRKTPLMRIEERPSGSINEQVLILFGRYLWDKEYYLDLTKFMNPQLKITTAGLTPNALAVGGFLSGSFKVTINLLVIEEGVEASKGFMMRKEVYSFTGLSSGDEHIDMPQDYPYVGLLIRAYEDQKDFHENITNLKISCDAGKFIPIDKKCHDLIRMNEEDYGPLELRMQLCRAGGDKVRHPLHGDPVAVLQADEHNNLYQAIYQWSGYFDLEVTDHAGEEVITDSWIRAVIKGASLHSTLFLPFGILSDPTTYFDPKLWTDIELILTQAGDWSPSNQIIL</sequence>
<gene>
    <name evidence="1" type="ORF">S12H4_19454</name>
</gene>